<evidence type="ECO:0000256" key="2">
    <source>
        <dbReference type="ARBA" id="ARBA00016956"/>
    </source>
</evidence>
<dbReference type="EMBL" id="AP028961">
    <property type="protein sequence ID" value="BET44445.1"/>
    <property type="molecule type" value="Genomic_DNA"/>
</dbReference>
<evidence type="ECO:0000256" key="5">
    <source>
        <dbReference type="ARBA" id="ARBA00022917"/>
    </source>
</evidence>
<dbReference type="AlphaFoldDB" id="A0AAT9G409"/>
<dbReference type="InterPro" id="IPR001816">
    <property type="entry name" value="Transl_elong_EFTs/EF1B"/>
</dbReference>
<dbReference type="Pfam" id="PF00889">
    <property type="entry name" value="EF_TS"/>
    <property type="match status" value="1"/>
</dbReference>
<accession>A0AAT9G409</accession>
<comment type="function">
    <text evidence="6 7">Associates with the EF-Tu.GDP complex and induces the exchange of GDP to GTP. It remains bound to the aminoacyl-tRNA.EF-Tu.GTP complex up to the GTP hydrolysis stage on the ribosome.</text>
</comment>
<dbReference type="PANTHER" id="PTHR11741">
    <property type="entry name" value="ELONGATION FACTOR TS"/>
    <property type="match status" value="1"/>
</dbReference>
<gene>
    <name evidence="6 10" type="primary">tsf</name>
    <name evidence="10" type="ORF">ACHINZ_1150</name>
</gene>
<evidence type="ECO:0000256" key="3">
    <source>
        <dbReference type="ARBA" id="ARBA00022490"/>
    </source>
</evidence>
<dbReference type="GO" id="GO:0003746">
    <property type="term" value="F:translation elongation factor activity"/>
    <property type="evidence" value="ECO:0007669"/>
    <property type="project" value="UniProtKB-UniRule"/>
</dbReference>
<dbReference type="Gene3D" id="1.10.8.10">
    <property type="entry name" value="DNA helicase RuvA subunit, C-terminal domain"/>
    <property type="match status" value="1"/>
</dbReference>
<evidence type="ECO:0000313" key="10">
    <source>
        <dbReference type="EMBL" id="BET44445.1"/>
    </source>
</evidence>
<comment type="similarity">
    <text evidence="1 6 7">Belongs to the EF-Ts family.</text>
</comment>
<dbReference type="InterPro" id="IPR014039">
    <property type="entry name" value="Transl_elong_EFTs/EF1B_dimer"/>
</dbReference>
<dbReference type="GO" id="GO:0005737">
    <property type="term" value="C:cytoplasm"/>
    <property type="evidence" value="ECO:0007669"/>
    <property type="project" value="UniProtKB-SubCell"/>
</dbReference>
<comment type="subcellular location">
    <subcellularLocation>
        <location evidence="6 8">Cytoplasm</location>
    </subcellularLocation>
</comment>
<dbReference type="InterPro" id="IPR018101">
    <property type="entry name" value="Transl_elong_Ts_CS"/>
</dbReference>
<name>A0AAT9G409_9ENTR</name>
<feature type="region of interest" description="Involved in Mg(2+) ion dislocation from EF-Tu" evidence="6">
    <location>
        <begin position="82"/>
        <end position="85"/>
    </location>
</feature>
<evidence type="ECO:0000256" key="1">
    <source>
        <dbReference type="ARBA" id="ARBA00005532"/>
    </source>
</evidence>
<dbReference type="SUPFAM" id="SSF46934">
    <property type="entry name" value="UBA-like"/>
    <property type="match status" value="1"/>
</dbReference>
<sequence length="268" mass="30682">MKKITISLIKELRDRTNISILECKKALIQSNGNIEIAIDNMRKLGKLKAIKKYNNVTANGIILTKTSTTDNIGVILEINCETDFVSQEANFLKFSHEILNYALLNEIGNIKVLKEVFEEERIKLVNVVDENINIRRVDLLKGANIGNYSHGMRIGVLVSMNKDINKTIIKHIAMHIAASKPEYISTEEIPQDIFLHEKNIQLEIAQQSDKDDLTIEKIVNGRLKKIFNNITLMNQEFIIDPKWTVGNMLKKYNGKIFKFIRFEVGDLL</sequence>
<protein>
    <recommendedName>
        <fullName evidence="2 6">Elongation factor Ts</fullName>
        <shortName evidence="6">EF-Ts</shortName>
    </recommendedName>
</protein>
<evidence type="ECO:0000256" key="6">
    <source>
        <dbReference type="HAMAP-Rule" id="MF_00050"/>
    </source>
</evidence>
<evidence type="ECO:0000256" key="8">
    <source>
        <dbReference type="RuleBase" id="RU000643"/>
    </source>
</evidence>
<dbReference type="PROSITE" id="PS01126">
    <property type="entry name" value="EF_TS_1"/>
    <property type="match status" value="1"/>
</dbReference>
<dbReference type="PANTHER" id="PTHR11741:SF0">
    <property type="entry name" value="ELONGATION FACTOR TS, MITOCHONDRIAL"/>
    <property type="match status" value="1"/>
</dbReference>
<evidence type="ECO:0000259" key="9">
    <source>
        <dbReference type="Pfam" id="PF00889"/>
    </source>
</evidence>
<dbReference type="Gene3D" id="3.30.479.20">
    <property type="entry name" value="Elongation factor Ts, dimerisation domain"/>
    <property type="match status" value="2"/>
</dbReference>
<organism evidence="10">
    <name type="scientific">Candidatus Aschnera chinzeii</name>
    <dbReference type="NCBI Taxonomy" id="1485666"/>
    <lineage>
        <taxon>Bacteria</taxon>
        <taxon>Pseudomonadati</taxon>
        <taxon>Pseudomonadota</taxon>
        <taxon>Gammaproteobacteria</taxon>
        <taxon>Enterobacterales</taxon>
        <taxon>Enterobacteriaceae</taxon>
        <taxon>Candidatus Aschnera</taxon>
    </lineage>
</organism>
<dbReference type="HAMAP" id="MF_00050">
    <property type="entry name" value="EF_Ts"/>
    <property type="match status" value="1"/>
</dbReference>
<dbReference type="CDD" id="cd14275">
    <property type="entry name" value="UBA_EF-Ts"/>
    <property type="match status" value="1"/>
</dbReference>
<dbReference type="NCBIfam" id="TIGR00116">
    <property type="entry name" value="tsf"/>
    <property type="match status" value="1"/>
</dbReference>
<proteinExistence type="inferred from homology"/>
<reference evidence="10" key="2">
    <citation type="submission" date="2023-10" db="EMBL/GenBank/DDBJ databases">
        <authorList>
            <person name="Koga R."/>
            <person name="Fukatsu T."/>
        </authorList>
    </citation>
    <scope>NUCLEOTIDE SEQUENCE</scope>
    <source>
        <strain evidence="10">Kw-01</strain>
    </source>
</reference>
<dbReference type="SUPFAM" id="SSF54713">
    <property type="entry name" value="Elongation factor Ts (EF-Ts), dimerisation domain"/>
    <property type="match status" value="1"/>
</dbReference>
<dbReference type="InterPro" id="IPR009060">
    <property type="entry name" value="UBA-like_sf"/>
</dbReference>
<evidence type="ECO:0000256" key="4">
    <source>
        <dbReference type="ARBA" id="ARBA00022768"/>
    </source>
</evidence>
<dbReference type="PROSITE" id="PS01127">
    <property type="entry name" value="EF_TS_2"/>
    <property type="match status" value="1"/>
</dbReference>
<dbReference type="InterPro" id="IPR036402">
    <property type="entry name" value="EF-Ts_dimer_sf"/>
</dbReference>
<keyword evidence="3 6" id="KW-0963">Cytoplasm</keyword>
<keyword evidence="4 6" id="KW-0251">Elongation factor</keyword>
<feature type="domain" description="Translation elongation factor EFTs/EF1B dimerisation" evidence="9">
    <location>
        <begin position="73"/>
        <end position="265"/>
    </location>
</feature>
<dbReference type="FunFam" id="1.10.8.10:FF:000001">
    <property type="entry name" value="Elongation factor Ts"/>
    <property type="match status" value="1"/>
</dbReference>
<evidence type="ECO:0000256" key="7">
    <source>
        <dbReference type="RuleBase" id="RU000642"/>
    </source>
</evidence>
<keyword evidence="5 6" id="KW-0648">Protein biosynthesis</keyword>
<dbReference type="Gene3D" id="1.10.286.20">
    <property type="match status" value="1"/>
</dbReference>
<reference evidence="10" key="1">
    <citation type="journal article" date="2023" name="Front. Microbiol.">
        <title>Genome analysis of Candidatus Aschnera chinzeii, the bacterial endosymbiont of the blood-sucking bat fly Penicillidia jenynsii (Insecta: Diptera: Nycteribiidae).</title>
        <authorList>
            <person name="Koga R."/>
            <person name="Moriyama M."/>
            <person name="Nozaki T."/>
            <person name="Fukatsu T."/>
        </authorList>
    </citation>
    <scope>NUCLEOTIDE SEQUENCE</scope>
    <source>
        <strain evidence="10">Kw-01</strain>
    </source>
</reference>